<organism evidence="1 2">
    <name type="scientific">Nocardia fluminea</name>
    <dbReference type="NCBI Taxonomy" id="134984"/>
    <lineage>
        <taxon>Bacteria</taxon>
        <taxon>Bacillati</taxon>
        <taxon>Actinomycetota</taxon>
        <taxon>Actinomycetes</taxon>
        <taxon>Mycobacteriales</taxon>
        <taxon>Nocardiaceae</taxon>
        <taxon>Nocardia</taxon>
    </lineage>
</organism>
<dbReference type="OrthoDB" id="3213425at2"/>
<dbReference type="RefSeq" id="WP_101468085.1">
    <property type="nucleotide sequence ID" value="NZ_PJMW01000002.1"/>
</dbReference>
<evidence type="ECO:0000313" key="1">
    <source>
        <dbReference type="EMBL" id="PKV82546.1"/>
    </source>
</evidence>
<dbReference type="AlphaFoldDB" id="A0A2N3VLP5"/>
<proteinExistence type="predicted"/>
<protein>
    <recommendedName>
        <fullName evidence="3">Transcriptional regulator</fullName>
    </recommendedName>
</protein>
<comment type="caution">
    <text evidence="1">The sequence shown here is derived from an EMBL/GenBank/DDBJ whole genome shotgun (WGS) entry which is preliminary data.</text>
</comment>
<name>A0A2N3VLP5_9NOCA</name>
<dbReference type="EMBL" id="PJMW01000002">
    <property type="protein sequence ID" value="PKV82546.1"/>
    <property type="molecule type" value="Genomic_DNA"/>
</dbReference>
<sequence>MEAILAAATLEQRAKFDQLQTRRAVAPGVFEVDPDPPIWKASCEDVADDLARKDLLVDRREAATTLVSVVVGAYLLEPLERWLRQQRGTARSVPVITGTGNQELDELEHAARLFREWDDKFGGGLRRKAVVGQLSEVNDMVAAETNRGRRQRLGHIRALLAETAATMSWDCGEQHTAQGYYLLSARSARHADDPGLFANALAGLARQMLTLQPEGHGVDRIAYSHARANDALELVRLAQDVVGRSITPTTRALLYTREAWAYAKLGRPAAFHRAADKAHGAFGDARPAEDPYWLHYFDAAELSGTLGGRLLELARTQAEFADEAAEAITSAITMRRPERWRSSALDRLGIAEARLIQGEYAEALRLGEAALEDVSRTSSDRVRAKVLEVYQRTGEYGTSRPAAQLRDMLYPLVLSPA</sequence>
<evidence type="ECO:0008006" key="3">
    <source>
        <dbReference type="Google" id="ProtNLM"/>
    </source>
</evidence>
<dbReference type="Proteomes" id="UP000233766">
    <property type="component" value="Unassembled WGS sequence"/>
</dbReference>
<keyword evidence="2" id="KW-1185">Reference proteome</keyword>
<accession>A0A2N3VLP5</accession>
<gene>
    <name evidence="1" type="ORF">ATK86_7036</name>
</gene>
<reference evidence="1 2" key="1">
    <citation type="submission" date="2017-12" db="EMBL/GenBank/DDBJ databases">
        <title>Sequencing the genomes of 1000 Actinobacteria strains.</title>
        <authorList>
            <person name="Klenk H.-P."/>
        </authorList>
    </citation>
    <scope>NUCLEOTIDE SEQUENCE [LARGE SCALE GENOMIC DNA]</scope>
    <source>
        <strain evidence="1 2">DSM 44489</strain>
    </source>
</reference>
<evidence type="ECO:0000313" key="2">
    <source>
        <dbReference type="Proteomes" id="UP000233766"/>
    </source>
</evidence>